<evidence type="ECO:0000313" key="1">
    <source>
        <dbReference type="EMBL" id="PHP67790.1"/>
    </source>
</evidence>
<accession>A0A2G1QQQ5</accession>
<gene>
    <name evidence="1" type="ORF">CSC94_08925</name>
</gene>
<protein>
    <submittedName>
        <fullName evidence="1">Uncharacterized protein</fullName>
    </submittedName>
</protein>
<proteinExistence type="predicted"/>
<organism evidence="1 2">
    <name type="scientific">Zhengella mangrovi</name>
    <dbReference type="NCBI Taxonomy" id="1982044"/>
    <lineage>
        <taxon>Bacteria</taxon>
        <taxon>Pseudomonadati</taxon>
        <taxon>Pseudomonadota</taxon>
        <taxon>Alphaproteobacteria</taxon>
        <taxon>Hyphomicrobiales</taxon>
        <taxon>Notoacmeibacteraceae</taxon>
        <taxon>Zhengella</taxon>
    </lineage>
</organism>
<dbReference type="AlphaFoldDB" id="A0A2G1QQQ5"/>
<name>A0A2G1QQQ5_9HYPH</name>
<dbReference type="Proteomes" id="UP000221168">
    <property type="component" value="Unassembled WGS sequence"/>
</dbReference>
<keyword evidence="2" id="KW-1185">Reference proteome</keyword>
<evidence type="ECO:0000313" key="2">
    <source>
        <dbReference type="Proteomes" id="UP000221168"/>
    </source>
</evidence>
<dbReference type="EMBL" id="PDVP01000003">
    <property type="protein sequence ID" value="PHP67790.1"/>
    <property type="molecule type" value="Genomic_DNA"/>
</dbReference>
<sequence>MKRGKTDAADAEAICEAVRRPKMRFVAVKRRDQKSTTLINALRAHLSEYGTVTAIAQFGVKISIKLQHEQQDELQHNARSTSFSIVSYLGAIWQTIDHLGRGDLGFAPCQ</sequence>
<comment type="caution">
    <text evidence="1">The sequence shown here is derived from an EMBL/GenBank/DDBJ whole genome shotgun (WGS) entry which is preliminary data.</text>
</comment>
<reference evidence="1 2" key="1">
    <citation type="submission" date="2017-10" db="EMBL/GenBank/DDBJ databases">
        <title>Sedimentibacterium mangrovi gen. nov., sp. nov., a novel member of family Phyllobacteriacea isolated from mangrove sediment.</title>
        <authorList>
            <person name="Liao H."/>
            <person name="Tian Y."/>
        </authorList>
    </citation>
    <scope>NUCLEOTIDE SEQUENCE [LARGE SCALE GENOMIC DNA]</scope>
    <source>
        <strain evidence="1 2">X9-2-2</strain>
    </source>
</reference>